<sequence>MQIYNHDSQESIVLKNNLIELNNWITHLGYIFSEIDNLLNLRQVELSNKLEQQPVVAKLSIKREENNIILKNFRKYKDGLPKAMECDDMDCDMFYVNEHEKFRKIYMAHVEKYRKIKEEYFNLLRR</sequence>
<keyword evidence="2" id="KW-1185">Reference proteome</keyword>
<name>A0ABX7DU04_9FLAO</name>
<dbReference type="EMBL" id="CP068439">
    <property type="protein sequence ID" value="QQX77292.1"/>
    <property type="molecule type" value="Genomic_DNA"/>
</dbReference>
<organism evidence="1 2">
    <name type="scientific">Aequorivita iocasae</name>
    <dbReference type="NCBI Taxonomy" id="2803865"/>
    <lineage>
        <taxon>Bacteria</taxon>
        <taxon>Pseudomonadati</taxon>
        <taxon>Bacteroidota</taxon>
        <taxon>Flavobacteriia</taxon>
        <taxon>Flavobacteriales</taxon>
        <taxon>Flavobacteriaceae</taxon>
        <taxon>Aequorivita</taxon>
    </lineage>
</organism>
<accession>A0ABX7DU04</accession>
<evidence type="ECO:0000313" key="2">
    <source>
        <dbReference type="Proteomes" id="UP000629420"/>
    </source>
</evidence>
<proteinExistence type="predicted"/>
<reference evidence="1 2" key="1">
    <citation type="submission" date="2021-01" db="EMBL/GenBank/DDBJ databases">
        <title>Aequorivita sp. strain KX20305, a bacterium isolated from the sediment collected at a cold seep field in South China Sea.</title>
        <authorList>
            <person name="Zhang H."/>
            <person name="Li C."/>
        </authorList>
    </citation>
    <scope>NUCLEOTIDE SEQUENCE [LARGE SCALE GENOMIC DNA]</scope>
    <source>
        <strain evidence="1 2">KX20305</strain>
    </source>
</reference>
<dbReference type="RefSeq" id="WP_202337193.1">
    <property type="nucleotide sequence ID" value="NZ_CP068439.1"/>
</dbReference>
<evidence type="ECO:0000313" key="1">
    <source>
        <dbReference type="EMBL" id="QQX77292.1"/>
    </source>
</evidence>
<protein>
    <submittedName>
        <fullName evidence="1">Uncharacterized protein</fullName>
    </submittedName>
</protein>
<dbReference type="Proteomes" id="UP000629420">
    <property type="component" value="Chromosome"/>
</dbReference>
<gene>
    <name evidence="1" type="ORF">JK629_03200</name>
</gene>